<dbReference type="EMBL" id="JABBPN010000031">
    <property type="protein sequence ID" value="NMO98142.1"/>
    <property type="molecule type" value="Genomic_DNA"/>
</dbReference>
<proteinExistence type="predicted"/>
<dbReference type="Proteomes" id="UP000565468">
    <property type="component" value="Unassembled WGS sequence"/>
</dbReference>
<reference evidence="1 2" key="1">
    <citation type="submission" date="2020-04" db="EMBL/GenBank/DDBJ databases">
        <title>Paenibacillus algicola sp. nov., a novel marine bacterium producing alginate lyase.</title>
        <authorList>
            <person name="Huang H."/>
        </authorList>
    </citation>
    <scope>NUCLEOTIDE SEQUENCE [LARGE SCALE GENOMIC DNA]</scope>
    <source>
        <strain evidence="1 2">L7-75</strain>
    </source>
</reference>
<feature type="non-terminal residue" evidence="1">
    <location>
        <position position="256"/>
    </location>
</feature>
<evidence type="ECO:0000313" key="2">
    <source>
        <dbReference type="Proteomes" id="UP000565468"/>
    </source>
</evidence>
<comment type="caution">
    <text evidence="1">The sequence shown here is derived from an EMBL/GenBank/DDBJ whole genome shotgun (WGS) entry which is preliminary data.</text>
</comment>
<accession>A0A848MDM2</accession>
<organism evidence="1 2">
    <name type="scientific">Paenibacillus lemnae</name>
    <dbReference type="NCBI Taxonomy" id="1330551"/>
    <lineage>
        <taxon>Bacteria</taxon>
        <taxon>Bacillati</taxon>
        <taxon>Bacillota</taxon>
        <taxon>Bacilli</taxon>
        <taxon>Bacillales</taxon>
        <taxon>Paenibacillaceae</taxon>
        <taxon>Paenibacillus</taxon>
    </lineage>
</organism>
<evidence type="ECO:0000313" key="1">
    <source>
        <dbReference type="EMBL" id="NMO98142.1"/>
    </source>
</evidence>
<protein>
    <submittedName>
        <fullName evidence="1">Uncharacterized protein</fullName>
    </submittedName>
</protein>
<gene>
    <name evidence="1" type="ORF">HII30_20530</name>
</gene>
<sequence>MQAALYAVRESDWWRLGVSLDWNVDVWWWTERPFVQGGTLGDGGGNLAGNEVERDAREYAGGVGETWHKSDLGDGRVRRSNRDVQYTGDMGDWEQTGHVGNAVQGLVLLAPALPLGWTVELRDSFKPVQEMDEWGQKDWHRYIRSALKGLIGDQPEDQRRYWLNSVGDGEMISVRVWGQSAVSEAGWQGLYERAVQLSDLMEGRALLAGEVEGLLQEAGADTAGWLQAAQLGALLGRLRLNAGLARAAPRTPPGWL</sequence>
<keyword evidence="2" id="KW-1185">Reference proteome</keyword>
<dbReference type="AlphaFoldDB" id="A0A848MDM2"/>
<name>A0A848MDM2_PAELE</name>